<keyword evidence="2 4" id="KW-0378">Hydrolase</keyword>
<gene>
    <name evidence="4" type="ORF">CW360_15045</name>
</gene>
<evidence type="ECO:0000256" key="1">
    <source>
        <dbReference type="ARBA" id="ARBA00010515"/>
    </source>
</evidence>
<evidence type="ECO:0000259" key="3">
    <source>
        <dbReference type="Pfam" id="PF07859"/>
    </source>
</evidence>
<evidence type="ECO:0000313" key="4">
    <source>
        <dbReference type="EMBL" id="PKF70098.1"/>
    </source>
</evidence>
<dbReference type="Proteomes" id="UP000242861">
    <property type="component" value="Unassembled WGS sequence"/>
</dbReference>
<dbReference type="PANTHER" id="PTHR48081">
    <property type="entry name" value="AB HYDROLASE SUPERFAMILY PROTEIN C4A8.06C"/>
    <property type="match status" value="1"/>
</dbReference>
<dbReference type="PANTHER" id="PTHR48081:SF30">
    <property type="entry name" value="ACETYL-HYDROLASE LIPR-RELATED"/>
    <property type="match status" value="1"/>
</dbReference>
<dbReference type="RefSeq" id="WP_101194273.1">
    <property type="nucleotide sequence ID" value="NZ_PIYS01000029.1"/>
</dbReference>
<dbReference type="SUPFAM" id="SSF53474">
    <property type="entry name" value="alpha/beta-Hydrolases"/>
    <property type="match status" value="1"/>
</dbReference>
<dbReference type="Gene3D" id="3.40.50.1820">
    <property type="entry name" value="alpha/beta hydrolase"/>
    <property type="match status" value="1"/>
</dbReference>
<evidence type="ECO:0000313" key="5">
    <source>
        <dbReference type="Proteomes" id="UP000242861"/>
    </source>
</evidence>
<dbReference type="GO" id="GO:0004806">
    <property type="term" value="F:triacylglycerol lipase activity"/>
    <property type="evidence" value="ECO:0007669"/>
    <property type="project" value="TreeGrafter"/>
</dbReference>
<sequence length="308" mass="33075">MSGHAAITRYPAPSEQALLRAALRGALTLLFRGLIRPGLPISGQRLVLRVLTAVHPTQPGVRRQAGQLAGRPCEWHRPQGASHGTLLYLHGGAFMLGAPASHRALCAALAHYGQLDVCALDYRLAPEHPFPAALDDALAAYRCLRAQDERALFIGGDSAGGNLALVTCLRLREQAISQPAALLCLAPVVDFSGVQLHQPAAGDPLLNPAWLEQAHACYCPPGVDPLQPWISPINADLHGLPPLLLQVGEDELLRNDSLRLAEKAAASGVRVRLEHYLGLWHVFQCHAGLLHAADRALQSAADFLRQHS</sequence>
<protein>
    <submittedName>
        <fullName evidence="4">Alpha/beta hydrolase</fullName>
    </submittedName>
</protein>
<dbReference type="InterPro" id="IPR029058">
    <property type="entry name" value="AB_hydrolase_fold"/>
</dbReference>
<dbReference type="Pfam" id="PF07859">
    <property type="entry name" value="Abhydrolase_3"/>
    <property type="match status" value="1"/>
</dbReference>
<feature type="domain" description="Alpha/beta hydrolase fold-3" evidence="3">
    <location>
        <begin position="86"/>
        <end position="284"/>
    </location>
</feature>
<dbReference type="InterPro" id="IPR013094">
    <property type="entry name" value="AB_hydrolase_3"/>
</dbReference>
<dbReference type="InterPro" id="IPR050300">
    <property type="entry name" value="GDXG_lipolytic_enzyme"/>
</dbReference>
<dbReference type="AlphaFoldDB" id="A0A2I0CLS2"/>
<comment type="caution">
    <text evidence="4">The sequence shown here is derived from an EMBL/GenBank/DDBJ whole genome shotgun (WGS) entry which is preliminary data.</text>
</comment>
<evidence type="ECO:0000256" key="2">
    <source>
        <dbReference type="ARBA" id="ARBA00022801"/>
    </source>
</evidence>
<comment type="similarity">
    <text evidence="1">Belongs to the 'GDXG' lipolytic enzyme family.</text>
</comment>
<proteinExistence type="inferred from homology"/>
<reference evidence="5" key="1">
    <citation type="submission" date="2017-12" db="EMBL/GenBank/DDBJ databases">
        <authorList>
            <person name="Yu X.-Y."/>
        </authorList>
    </citation>
    <scope>NUCLEOTIDE SEQUENCE [LARGE SCALE GENOMIC DNA]</scope>
    <source>
        <strain evidence="5">ZYSR67-Z</strain>
    </source>
</reference>
<accession>A0A2I0CLS2</accession>
<name>A0A2I0CLS2_9PSED</name>
<organism evidence="4 5">
    <name type="scientific">Pseudomonas fluvialis</name>
    <dbReference type="NCBI Taxonomy" id="1793966"/>
    <lineage>
        <taxon>Bacteria</taxon>
        <taxon>Pseudomonadati</taxon>
        <taxon>Pseudomonadota</taxon>
        <taxon>Gammaproteobacteria</taxon>
        <taxon>Pseudomonadales</taxon>
        <taxon>Pseudomonadaceae</taxon>
        <taxon>Pseudomonas</taxon>
    </lineage>
</organism>
<dbReference type="EMBL" id="PIYS01000029">
    <property type="protein sequence ID" value="PKF70098.1"/>
    <property type="molecule type" value="Genomic_DNA"/>
</dbReference>